<evidence type="ECO:0000256" key="1">
    <source>
        <dbReference type="ARBA" id="ARBA00004123"/>
    </source>
</evidence>
<keyword evidence="3" id="KW-0346">Stress response</keyword>
<evidence type="ECO:0000256" key="3">
    <source>
        <dbReference type="ARBA" id="ARBA00023016"/>
    </source>
</evidence>
<evidence type="ECO:0000256" key="8">
    <source>
        <dbReference type="ARBA" id="ARBA00024343"/>
    </source>
</evidence>
<evidence type="ECO:0000256" key="7">
    <source>
        <dbReference type="ARBA" id="ARBA00023242"/>
    </source>
</evidence>
<feature type="region of interest" description="Disordered" evidence="9">
    <location>
        <begin position="49"/>
        <end position="82"/>
    </location>
</feature>
<proteinExistence type="evidence at transcript level"/>
<dbReference type="CDD" id="cd00018">
    <property type="entry name" value="AP2"/>
    <property type="match status" value="1"/>
</dbReference>
<dbReference type="PRINTS" id="PR00367">
    <property type="entry name" value="ETHRSPELEMNT"/>
</dbReference>
<dbReference type="InterPro" id="IPR016177">
    <property type="entry name" value="DNA-bd_dom_sf"/>
</dbReference>
<dbReference type="PANTHER" id="PTHR31241">
    <property type="entry name" value="DEHYDRATION-RESPONSIVE ELEMENT-BINDING PROTEIN 2C"/>
    <property type="match status" value="1"/>
</dbReference>
<keyword evidence="2" id="KW-0805">Transcription regulation</keyword>
<evidence type="ECO:0000313" key="11">
    <source>
        <dbReference type="EMBL" id="AGI78251.1"/>
    </source>
</evidence>
<feature type="compositionally biased region" description="Basic residues" evidence="9">
    <location>
        <begin position="58"/>
        <end position="71"/>
    </location>
</feature>
<dbReference type="PROSITE" id="PS51032">
    <property type="entry name" value="AP2_ERF"/>
    <property type="match status" value="1"/>
</dbReference>
<accession>M9RR30</accession>
<dbReference type="Pfam" id="PF00847">
    <property type="entry name" value="AP2"/>
    <property type="match status" value="1"/>
</dbReference>
<dbReference type="GO" id="GO:0003700">
    <property type="term" value="F:DNA-binding transcription factor activity"/>
    <property type="evidence" value="ECO:0007669"/>
    <property type="project" value="InterPro"/>
</dbReference>
<organism evidence="11">
    <name type="scientific">Caragana korshinskii</name>
    <dbReference type="NCBI Taxonomy" id="220689"/>
    <lineage>
        <taxon>Eukaryota</taxon>
        <taxon>Viridiplantae</taxon>
        <taxon>Streptophyta</taxon>
        <taxon>Embryophyta</taxon>
        <taxon>Tracheophyta</taxon>
        <taxon>Spermatophyta</taxon>
        <taxon>Magnoliopsida</taxon>
        <taxon>eudicotyledons</taxon>
        <taxon>Gunneridae</taxon>
        <taxon>Pentapetalae</taxon>
        <taxon>rosids</taxon>
        <taxon>fabids</taxon>
        <taxon>Fabales</taxon>
        <taxon>Fabaceae</taxon>
        <taxon>Papilionoideae</taxon>
        <taxon>50 kb inversion clade</taxon>
        <taxon>NPAAA clade</taxon>
        <taxon>Hologalegina</taxon>
        <taxon>IRL clade</taxon>
        <taxon>Caraganeae</taxon>
        <taxon>Caragana</taxon>
    </lineage>
</organism>
<reference evidence="11" key="1">
    <citation type="journal article" date="2013" name="PLoS ONE">
        <title>Reference gene selection for quantitative real-time PCR normalization in Caragana intermedia under different abiotic stress conditions.</title>
        <authorList>
            <person name="Zhu J."/>
            <person name="Zhang L."/>
            <person name="Li W."/>
            <person name="Han S."/>
            <person name="Yang W."/>
            <person name="Qi L."/>
        </authorList>
    </citation>
    <scope>NUCLEOTIDE SEQUENCE</scope>
</reference>
<dbReference type="SMART" id="SM00380">
    <property type="entry name" value="AP2"/>
    <property type="match status" value="1"/>
</dbReference>
<dbReference type="GO" id="GO:0006950">
    <property type="term" value="P:response to stress"/>
    <property type="evidence" value="ECO:0007669"/>
    <property type="project" value="TreeGrafter"/>
</dbReference>
<keyword evidence="4" id="KW-0238">DNA-binding</keyword>
<dbReference type="SUPFAM" id="SSF54171">
    <property type="entry name" value="DNA-binding domain"/>
    <property type="match status" value="1"/>
</dbReference>
<keyword evidence="6" id="KW-0804">Transcription</keyword>
<comment type="subcellular location">
    <subcellularLocation>
        <location evidence="1">Nucleus</location>
    </subcellularLocation>
</comment>
<evidence type="ECO:0000256" key="6">
    <source>
        <dbReference type="ARBA" id="ARBA00023163"/>
    </source>
</evidence>
<sequence length="401" mass="43882">MGAAYEQDCKVSLAPLDLSRKRKSRSRAKGSRSVAETLAKWKEYNENLYAGKDDGKPTRKAPAKGSKKGCMKGKGGPQNSECNYRGVRQRTWGKWVGEIREPNKGSRLWLGTFSTAQEAALAYDEAARAMYGPSARLNFPHITDYASIKESLKDAVTSSCSSVATPATSDTTTASSHSEVCAAEDVKEKPLPVIMNNKIDACFKGYEFASPTSKMKQEPMDEPADFIDPGGGEIQDAKSEGTQTHTHTHDVGKVGEDVCNDQMDLSWIDSLDFNGDYLKNFSTDELFQVDELLGHIDNNPIDDSGLMQGLDFGQMGFPEDNNNLQAEALPSSFSYELQNPDAKLLGSLPHMEHTASGVDYGLLDFLKTEEPGNGGGEEIPFLNLDYDLNNDSRGMQGQKDE</sequence>
<evidence type="ECO:0000256" key="5">
    <source>
        <dbReference type="ARBA" id="ARBA00023159"/>
    </source>
</evidence>
<keyword evidence="7" id="KW-0539">Nucleus</keyword>
<dbReference type="Gene3D" id="3.30.730.10">
    <property type="entry name" value="AP2/ERF domain"/>
    <property type="match status" value="1"/>
</dbReference>
<dbReference type="InterPro" id="IPR001471">
    <property type="entry name" value="AP2/ERF_dom"/>
</dbReference>
<comment type="similarity">
    <text evidence="8">Belongs to the AP2/ERF transcription factor family. ERF subfamily.</text>
</comment>
<dbReference type="PANTHER" id="PTHR31241:SF62">
    <property type="entry name" value="DEHYDRATION-RESPONSIVE ELEMENT-BINDING PROTEIN 2D"/>
    <property type="match status" value="1"/>
</dbReference>
<dbReference type="GO" id="GO:0000976">
    <property type="term" value="F:transcription cis-regulatory region binding"/>
    <property type="evidence" value="ECO:0007669"/>
    <property type="project" value="TreeGrafter"/>
</dbReference>
<dbReference type="AlphaFoldDB" id="M9RR30"/>
<feature type="region of interest" description="Disordered" evidence="9">
    <location>
        <begin position="374"/>
        <end position="401"/>
    </location>
</feature>
<evidence type="ECO:0000256" key="2">
    <source>
        <dbReference type="ARBA" id="ARBA00023015"/>
    </source>
</evidence>
<dbReference type="EMBL" id="JX272647">
    <property type="protein sequence ID" value="AGI78251.1"/>
    <property type="molecule type" value="mRNA"/>
</dbReference>
<evidence type="ECO:0000256" key="9">
    <source>
        <dbReference type="SAM" id="MobiDB-lite"/>
    </source>
</evidence>
<name>M9RR30_9FABA</name>
<dbReference type="FunFam" id="3.30.730.10:FF:000001">
    <property type="entry name" value="Ethylene-responsive transcription factor 2"/>
    <property type="match status" value="1"/>
</dbReference>
<keyword evidence="5" id="KW-0010">Activator</keyword>
<evidence type="ECO:0000259" key="10">
    <source>
        <dbReference type="PROSITE" id="PS51032"/>
    </source>
</evidence>
<feature type="domain" description="AP2/ERF" evidence="10">
    <location>
        <begin position="83"/>
        <end position="140"/>
    </location>
</feature>
<dbReference type="GO" id="GO:0005634">
    <property type="term" value="C:nucleus"/>
    <property type="evidence" value="ECO:0007669"/>
    <property type="project" value="UniProtKB-SubCell"/>
</dbReference>
<dbReference type="InterPro" id="IPR036955">
    <property type="entry name" value="AP2/ERF_dom_sf"/>
</dbReference>
<evidence type="ECO:0000256" key="4">
    <source>
        <dbReference type="ARBA" id="ARBA00023125"/>
    </source>
</evidence>
<protein>
    <submittedName>
        <fullName evidence="11">Dehydration responsive element binding protein 2</fullName>
    </submittedName>
</protein>
<gene>
    <name evidence="11" type="primary">DREB2</name>
</gene>
<dbReference type="GO" id="GO:0045893">
    <property type="term" value="P:positive regulation of DNA-templated transcription"/>
    <property type="evidence" value="ECO:0007669"/>
    <property type="project" value="TreeGrafter"/>
</dbReference>